<reference evidence="9" key="1">
    <citation type="journal article" date="2019" name="Int. J. Syst. Evol. Microbiol.">
        <title>The Global Catalogue of Microorganisms (GCM) 10K type strain sequencing project: providing services to taxonomists for standard genome sequencing and annotation.</title>
        <authorList>
            <consortium name="The Broad Institute Genomics Platform"/>
            <consortium name="The Broad Institute Genome Sequencing Center for Infectious Disease"/>
            <person name="Wu L."/>
            <person name="Ma J."/>
        </authorList>
    </citation>
    <scope>NUCLEOTIDE SEQUENCE [LARGE SCALE GENOMIC DNA]</scope>
    <source>
        <strain evidence="9">JCM 17441</strain>
    </source>
</reference>
<dbReference type="InterPro" id="IPR051784">
    <property type="entry name" value="Nod_factor_ABC_transporter"/>
</dbReference>
<feature type="transmembrane region" description="Helical" evidence="6">
    <location>
        <begin position="21"/>
        <end position="40"/>
    </location>
</feature>
<dbReference type="Proteomes" id="UP001500620">
    <property type="component" value="Unassembled WGS sequence"/>
</dbReference>
<evidence type="ECO:0000256" key="2">
    <source>
        <dbReference type="ARBA" id="ARBA00022692"/>
    </source>
</evidence>
<protein>
    <recommendedName>
        <fullName evidence="6">Transport permease protein</fullName>
    </recommendedName>
</protein>
<evidence type="ECO:0000259" key="7">
    <source>
        <dbReference type="PROSITE" id="PS51012"/>
    </source>
</evidence>
<sequence>MRDALTMLRRDLLHTRRNPSTLFGALIFPIIMLLLFVYVFGGSAGVGTQQYLTYVVPGIVVMSIGYSVGQTALAVTVDMTEGVITRFRTMGISRAAVLTGRVIGTVLRTLVCVAIIVALTVLMGFRPHATAVGWLTAAAFVALTAFAAAWLTTALGLSSRTVVAASYAAFPVTFLPIVSSAFSPTATMPGAVRAFTEHQPYTSIIETLRAALTGTPAGHTPWIAAAWCVAAALAGYLWSRSRFARPPTPR</sequence>
<dbReference type="Pfam" id="PF01061">
    <property type="entry name" value="ABC2_membrane"/>
    <property type="match status" value="1"/>
</dbReference>
<evidence type="ECO:0000256" key="6">
    <source>
        <dbReference type="RuleBase" id="RU361157"/>
    </source>
</evidence>
<feature type="transmembrane region" description="Helical" evidence="6">
    <location>
        <begin position="222"/>
        <end position="239"/>
    </location>
</feature>
<feature type="transmembrane region" description="Helical" evidence="6">
    <location>
        <begin position="98"/>
        <end position="125"/>
    </location>
</feature>
<comment type="similarity">
    <text evidence="6">Belongs to the ABC-2 integral membrane protein family.</text>
</comment>
<accession>A0ABP8D3I0</accession>
<dbReference type="PROSITE" id="PS51012">
    <property type="entry name" value="ABC_TM2"/>
    <property type="match status" value="1"/>
</dbReference>
<dbReference type="PIRSF" id="PIRSF006648">
    <property type="entry name" value="DrrB"/>
    <property type="match status" value="1"/>
</dbReference>
<dbReference type="InterPro" id="IPR047817">
    <property type="entry name" value="ABC2_TM_bact-type"/>
</dbReference>
<keyword evidence="9" id="KW-1185">Reference proteome</keyword>
<evidence type="ECO:0000313" key="8">
    <source>
        <dbReference type="EMBL" id="GAA4246650.1"/>
    </source>
</evidence>
<gene>
    <name evidence="8" type="ORF">GCM10022255_018970</name>
</gene>
<dbReference type="PANTHER" id="PTHR43229:SF2">
    <property type="entry name" value="NODULATION PROTEIN J"/>
    <property type="match status" value="1"/>
</dbReference>
<keyword evidence="5" id="KW-0046">Antibiotic resistance</keyword>
<evidence type="ECO:0000256" key="3">
    <source>
        <dbReference type="ARBA" id="ARBA00022989"/>
    </source>
</evidence>
<evidence type="ECO:0000256" key="1">
    <source>
        <dbReference type="ARBA" id="ARBA00004141"/>
    </source>
</evidence>
<feature type="transmembrane region" description="Helical" evidence="6">
    <location>
        <begin position="131"/>
        <end position="151"/>
    </location>
</feature>
<dbReference type="InterPro" id="IPR013525">
    <property type="entry name" value="ABC2_TM"/>
</dbReference>
<dbReference type="PANTHER" id="PTHR43229">
    <property type="entry name" value="NODULATION PROTEIN J"/>
    <property type="match status" value="1"/>
</dbReference>
<dbReference type="RefSeq" id="WP_345123401.1">
    <property type="nucleotide sequence ID" value="NZ_BAABAT010000003.1"/>
</dbReference>
<feature type="domain" description="ABC transmembrane type-2" evidence="7">
    <location>
        <begin position="20"/>
        <end position="246"/>
    </location>
</feature>
<comment type="caution">
    <text evidence="8">The sequence shown here is derived from an EMBL/GenBank/DDBJ whole genome shotgun (WGS) entry which is preliminary data.</text>
</comment>
<dbReference type="InterPro" id="IPR000412">
    <property type="entry name" value="ABC_2_transport"/>
</dbReference>
<evidence type="ECO:0000256" key="5">
    <source>
        <dbReference type="ARBA" id="ARBA00023251"/>
    </source>
</evidence>
<keyword evidence="6" id="KW-1003">Cell membrane</keyword>
<feature type="transmembrane region" description="Helical" evidence="6">
    <location>
        <begin position="163"/>
        <end position="182"/>
    </location>
</feature>
<keyword evidence="6" id="KW-0813">Transport</keyword>
<keyword evidence="3 6" id="KW-1133">Transmembrane helix</keyword>
<proteinExistence type="inferred from homology"/>
<evidence type="ECO:0000256" key="4">
    <source>
        <dbReference type="ARBA" id="ARBA00023136"/>
    </source>
</evidence>
<name>A0ABP8D3I0_9ACTN</name>
<keyword evidence="2 6" id="KW-0812">Transmembrane</keyword>
<keyword evidence="4 6" id="KW-0472">Membrane</keyword>
<comment type="subcellular location">
    <subcellularLocation>
        <location evidence="6">Cell membrane</location>
        <topology evidence="6">Multi-pass membrane protein</topology>
    </subcellularLocation>
    <subcellularLocation>
        <location evidence="1">Membrane</location>
        <topology evidence="1">Multi-pass membrane protein</topology>
    </subcellularLocation>
</comment>
<organism evidence="8 9">
    <name type="scientific">Dactylosporangium darangshiense</name>
    <dbReference type="NCBI Taxonomy" id="579108"/>
    <lineage>
        <taxon>Bacteria</taxon>
        <taxon>Bacillati</taxon>
        <taxon>Actinomycetota</taxon>
        <taxon>Actinomycetes</taxon>
        <taxon>Micromonosporales</taxon>
        <taxon>Micromonosporaceae</taxon>
        <taxon>Dactylosporangium</taxon>
    </lineage>
</organism>
<feature type="transmembrane region" description="Helical" evidence="6">
    <location>
        <begin position="52"/>
        <end position="77"/>
    </location>
</feature>
<dbReference type="EMBL" id="BAABAT010000003">
    <property type="protein sequence ID" value="GAA4246650.1"/>
    <property type="molecule type" value="Genomic_DNA"/>
</dbReference>
<evidence type="ECO:0000313" key="9">
    <source>
        <dbReference type="Proteomes" id="UP001500620"/>
    </source>
</evidence>